<dbReference type="InterPro" id="IPR007581">
    <property type="entry name" value="Endonuclease-V"/>
</dbReference>
<dbReference type="GO" id="GO:0006281">
    <property type="term" value="P:DNA repair"/>
    <property type="evidence" value="ECO:0007669"/>
    <property type="project" value="UniProtKB-UniRule"/>
</dbReference>
<evidence type="ECO:0000313" key="9">
    <source>
        <dbReference type="EMBL" id="AKU06841.1"/>
    </source>
</evidence>
<keyword evidence="3 7" id="KW-0963">Cytoplasm</keyword>
<evidence type="ECO:0000256" key="3">
    <source>
        <dbReference type="ARBA" id="ARBA00022490"/>
    </source>
</evidence>
<dbReference type="AlphaFoldDB" id="A0A0K1IQV2"/>
<dbReference type="HAMAP" id="MF_00801">
    <property type="entry name" value="Endonuclease_5"/>
    <property type="match status" value="1"/>
</dbReference>
<dbReference type="Proteomes" id="UP000066124">
    <property type="component" value="Chromosome"/>
</dbReference>
<protein>
    <recommendedName>
        <fullName evidence="7">Endonuclease V</fullName>
        <ecNumber evidence="7">3.1.21.7</ecNumber>
    </recommendedName>
    <alternativeName>
        <fullName evidence="7">Deoxyinosine 3'endonuclease</fullName>
    </alternativeName>
    <alternativeName>
        <fullName evidence="7">Deoxyribonuclease V</fullName>
        <shortName evidence="7">DNase V</shortName>
    </alternativeName>
</protein>
<feature type="site" description="Interaction with target DNA" evidence="7">
    <location>
        <position position="112"/>
    </location>
</feature>
<reference evidence="10" key="1">
    <citation type="journal article" date="2015" name="J. Biotechnol.">
        <title>Complete genome sequence of Haloferax gibbonsii strain ARA6, a potential producer of polyhydroxyalkanoates and halocins isolated from Araruama, Rio de Janeiro, Brasil.</title>
        <authorList>
            <person name="Pinto L.H."/>
            <person name="D'Alincourt Carvalho-Assef A.P."/>
            <person name="Vieira R.P."/>
            <person name="Clementino M.M."/>
            <person name="Albano R.M."/>
        </authorList>
    </citation>
    <scope>NUCLEOTIDE SEQUENCE [LARGE SCALE GENOMIC DNA]</scope>
    <source>
        <strain evidence="10">ARA6</strain>
    </source>
</reference>
<feature type="region of interest" description="Disordered" evidence="8">
    <location>
        <begin position="181"/>
        <end position="205"/>
    </location>
</feature>
<comment type="subcellular location">
    <subcellularLocation>
        <location evidence="2 7">Cytoplasm</location>
    </subcellularLocation>
</comment>
<keyword evidence="7" id="KW-0234">DNA repair</keyword>
<organism evidence="9 10">
    <name type="scientific">Haloferax gibbonsii</name>
    <dbReference type="NCBI Taxonomy" id="35746"/>
    <lineage>
        <taxon>Archaea</taxon>
        <taxon>Methanobacteriati</taxon>
        <taxon>Methanobacteriota</taxon>
        <taxon>Stenosarchaea group</taxon>
        <taxon>Halobacteria</taxon>
        <taxon>Halobacteriales</taxon>
        <taxon>Haloferacaceae</taxon>
        <taxon>Haloferax</taxon>
    </lineage>
</organism>
<feature type="region of interest" description="Disordered" evidence="8">
    <location>
        <begin position="1"/>
        <end position="22"/>
    </location>
</feature>
<comment type="similarity">
    <text evidence="7">Belongs to the endonuclease V family.</text>
</comment>
<dbReference type="EC" id="3.1.21.7" evidence="7"/>
<name>A0A0K1IQV2_HALGI</name>
<evidence type="ECO:0000256" key="4">
    <source>
        <dbReference type="ARBA" id="ARBA00022722"/>
    </source>
</evidence>
<dbReference type="GO" id="GO:0016891">
    <property type="term" value="F:RNA endonuclease activity producing 5'-phosphomonoesters, hydrolytic mechanism"/>
    <property type="evidence" value="ECO:0007669"/>
    <property type="project" value="TreeGrafter"/>
</dbReference>
<comment type="function">
    <text evidence="7">DNA repair enzyme involved in the repair of deaminated bases. Selectively cleaves double-stranded DNA at the second phosphodiester bond 3' to a deoxyinosine leaving behind the intact lesion on the nicked DNA.</text>
</comment>
<sequence>MRPARPELAPRPGLSRDEMESLQRRVAEAAVFEDDLPFDPTRVSLDSRETENETLTDATAPGGDDDTDSEPPLVAGIDQSFLDDRALSAVVVLRGGEVVERVHAVSDLDLPYIPGLLSFREGGPILDALAELDRDPDLLVFDGSGRIHFRQAGLATHLGVVCDVPSIGVAKSLLCGTPDEDVDGRPEGWRTPIRADDSVDPVGGHPASPETTIGYAFQSRQYDSRPIVNPLYVSPGHRLSAATTVDLVSRLSGQYKLPEPTRLADAYADEAKAQYED</sequence>
<dbReference type="RefSeq" id="WP_050458724.1">
    <property type="nucleotide sequence ID" value="NZ_CP011947.1"/>
</dbReference>
<feature type="compositionally biased region" description="Basic and acidic residues" evidence="8">
    <location>
        <begin position="183"/>
        <end position="197"/>
    </location>
</feature>
<dbReference type="EMBL" id="CP011947">
    <property type="protein sequence ID" value="AKU06841.1"/>
    <property type="molecule type" value="Genomic_DNA"/>
</dbReference>
<dbReference type="PANTHER" id="PTHR28511">
    <property type="entry name" value="ENDONUCLEASE V"/>
    <property type="match status" value="1"/>
</dbReference>
<proteinExistence type="inferred from homology"/>
<dbReference type="GeneID" id="25244986"/>
<dbReference type="Pfam" id="PF04493">
    <property type="entry name" value="Endonuclease_5"/>
    <property type="match status" value="1"/>
</dbReference>
<dbReference type="GO" id="GO:0043737">
    <property type="term" value="F:deoxyribonuclease V activity"/>
    <property type="evidence" value="ECO:0007669"/>
    <property type="project" value="UniProtKB-UniRule"/>
</dbReference>
<feature type="binding site" evidence="7">
    <location>
        <position position="78"/>
    </location>
    <ligand>
        <name>Mg(2+)</name>
        <dbReference type="ChEBI" id="CHEBI:18420"/>
    </ligand>
</feature>
<evidence type="ECO:0000256" key="2">
    <source>
        <dbReference type="ARBA" id="ARBA00004496"/>
    </source>
</evidence>
<comment type="catalytic activity">
    <reaction evidence="1 7">
        <text>Endonucleolytic cleavage at apurinic or apyrimidinic sites to products with a 5'-phosphate.</text>
        <dbReference type="EC" id="3.1.21.7"/>
    </reaction>
</comment>
<keyword evidence="4 7" id="KW-0540">Nuclease</keyword>
<keyword evidence="6 7" id="KW-0378">Hydrolase</keyword>
<keyword evidence="7" id="KW-0479">Metal-binding</keyword>
<dbReference type="KEGG" id="hgi:ABY42_03455"/>
<dbReference type="CDD" id="cd06559">
    <property type="entry name" value="Endonuclease_V"/>
    <property type="match status" value="1"/>
</dbReference>
<dbReference type="GO" id="GO:0000287">
    <property type="term" value="F:magnesium ion binding"/>
    <property type="evidence" value="ECO:0007669"/>
    <property type="project" value="UniProtKB-UniRule"/>
</dbReference>
<dbReference type="GO" id="GO:0005737">
    <property type="term" value="C:cytoplasm"/>
    <property type="evidence" value="ECO:0007669"/>
    <property type="project" value="UniProtKB-SubCell"/>
</dbReference>
<feature type="region of interest" description="Disordered" evidence="8">
    <location>
        <begin position="38"/>
        <end position="71"/>
    </location>
</feature>
<gene>
    <name evidence="7" type="primary">nfi</name>
    <name evidence="9" type="ORF">ABY42_03455</name>
</gene>
<dbReference type="PANTHER" id="PTHR28511:SF1">
    <property type="entry name" value="ENDONUCLEASE V"/>
    <property type="match status" value="1"/>
</dbReference>
<keyword evidence="7" id="KW-0227">DNA damage</keyword>
<accession>A0A0K1IQV2</accession>
<keyword evidence="7" id="KW-0460">Magnesium</keyword>
<evidence type="ECO:0000256" key="5">
    <source>
        <dbReference type="ARBA" id="ARBA00022759"/>
    </source>
</evidence>
<evidence type="ECO:0000256" key="7">
    <source>
        <dbReference type="HAMAP-Rule" id="MF_00801"/>
    </source>
</evidence>
<dbReference type="PATRIC" id="fig|35746.4.peg.731"/>
<evidence type="ECO:0000256" key="8">
    <source>
        <dbReference type="SAM" id="MobiDB-lite"/>
    </source>
</evidence>
<comment type="cofactor">
    <cofactor evidence="7">
        <name>Mg(2+)</name>
        <dbReference type="ChEBI" id="CHEBI:18420"/>
    </cofactor>
</comment>
<dbReference type="Gene3D" id="3.30.2170.10">
    <property type="entry name" value="archaeoglobus fulgidus dsm 4304 superfamily"/>
    <property type="match status" value="1"/>
</dbReference>
<evidence type="ECO:0000256" key="6">
    <source>
        <dbReference type="ARBA" id="ARBA00022801"/>
    </source>
</evidence>
<feature type="binding site" evidence="7">
    <location>
        <position position="142"/>
    </location>
    <ligand>
        <name>Mg(2+)</name>
        <dbReference type="ChEBI" id="CHEBI:18420"/>
    </ligand>
</feature>
<keyword evidence="5 7" id="KW-0255">Endonuclease</keyword>
<evidence type="ECO:0000313" key="10">
    <source>
        <dbReference type="Proteomes" id="UP000066124"/>
    </source>
</evidence>
<evidence type="ECO:0000256" key="1">
    <source>
        <dbReference type="ARBA" id="ARBA00001835"/>
    </source>
</evidence>
<dbReference type="GO" id="GO:0003727">
    <property type="term" value="F:single-stranded RNA binding"/>
    <property type="evidence" value="ECO:0007669"/>
    <property type="project" value="TreeGrafter"/>
</dbReference>